<evidence type="ECO:0000256" key="8">
    <source>
        <dbReference type="ARBA" id="ARBA00022723"/>
    </source>
</evidence>
<dbReference type="EMBL" id="MKHE01000008">
    <property type="protein sequence ID" value="OWK12616.1"/>
    <property type="molecule type" value="Genomic_DNA"/>
</dbReference>
<keyword evidence="12 18" id="KW-1133">Transmembrane helix</keyword>
<organism evidence="20 21">
    <name type="scientific">Cervus elaphus hippelaphus</name>
    <name type="common">European red deer</name>
    <dbReference type="NCBI Taxonomy" id="46360"/>
    <lineage>
        <taxon>Eukaryota</taxon>
        <taxon>Metazoa</taxon>
        <taxon>Chordata</taxon>
        <taxon>Craniata</taxon>
        <taxon>Vertebrata</taxon>
        <taxon>Euteleostomi</taxon>
        <taxon>Mammalia</taxon>
        <taxon>Eutheria</taxon>
        <taxon>Laurasiatheria</taxon>
        <taxon>Artiodactyla</taxon>
        <taxon>Ruminantia</taxon>
        <taxon>Pecora</taxon>
        <taxon>Cervidae</taxon>
        <taxon>Cervinae</taxon>
        <taxon>Cervus</taxon>
    </lineage>
</organism>
<dbReference type="AlphaFoldDB" id="A0A212D349"/>
<dbReference type="FunFam" id="3.40.390.10:FF:000076">
    <property type="entry name" value="membrane metallo-endopeptidase-like 1"/>
    <property type="match status" value="1"/>
</dbReference>
<gene>
    <name evidence="20" type="ORF">Celaphus_00014739</name>
</gene>
<dbReference type="PROSITE" id="PS51885">
    <property type="entry name" value="NEPRILYSIN"/>
    <property type="match status" value="1"/>
</dbReference>
<dbReference type="PANTHER" id="PTHR11733:SF130">
    <property type="entry name" value="ENDOTHELIN-CONVERTING ENZYME 1"/>
    <property type="match status" value="1"/>
</dbReference>
<comment type="subcellular location">
    <subcellularLocation>
        <location evidence="3">Cell membrane</location>
        <topology evidence="3">Single-pass type II membrane protein</topology>
    </subcellularLocation>
</comment>
<reference evidence="20 21" key="1">
    <citation type="journal article" date="2018" name="Mol. Genet. Genomics">
        <title>The red deer Cervus elaphus genome CerEla1.0: sequencing, annotating, genes, and chromosomes.</title>
        <authorList>
            <person name="Bana N.A."/>
            <person name="Nyiri A."/>
            <person name="Nagy J."/>
            <person name="Frank K."/>
            <person name="Nagy T."/>
            <person name="Steger V."/>
            <person name="Schiller M."/>
            <person name="Lakatos P."/>
            <person name="Sugar L."/>
            <person name="Horn P."/>
            <person name="Barta E."/>
            <person name="Orosz L."/>
        </authorList>
    </citation>
    <scope>NUCLEOTIDE SEQUENCE [LARGE SCALE GENOMIC DNA]</scope>
    <source>
        <strain evidence="20">Hungarian</strain>
    </source>
</reference>
<evidence type="ECO:0000256" key="2">
    <source>
        <dbReference type="ARBA" id="ARBA00002145"/>
    </source>
</evidence>
<keyword evidence="14 18" id="KW-0472">Membrane</keyword>
<keyword evidence="6" id="KW-0645">Protease</keyword>
<name>A0A212D349_CEREH</name>
<proteinExistence type="inferred from homology"/>
<feature type="domain" description="Peptidase M13 N-terminal" evidence="19">
    <location>
        <begin position="132"/>
        <end position="175"/>
    </location>
</feature>
<evidence type="ECO:0000256" key="7">
    <source>
        <dbReference type="ARBA" id="ARBA00022692"/>
    </source>
</evidence>
<evidence type="ECO:0000256" key="6">
    <source>
        <dbReference type="ARBA" id="ARBA00022670"/>
    </source>
</evidence>
<dbReference type="GO" id="GO:0004222">
    <property type="term" value="F:metalloendopeptidase activity"/>
    <property type="evidence" value="ECO:0007669"/>
    <property type="project" value="InterPro"/>
</dbReference>
<accession>A0A212D349</accession>
<keyword evidence="10" id="KW-0862">Zinc</keyword>
<sequence length="175" mass="19178">MSTYKRATLDEEDLVDALSEGDVYPNHLQDLLRSPLLLGSEGPGLTSSLFRLPPALQVNFRGPRNGQRCWAARTPVEKRLVVLVALLAVAVVACLGVLGIQYRTRTPSVCLSEACISVTSSILSSMDPTVDPCQDFFTYACGGWIKANPVPDGHSRWGTFSNLWEHNQAIIKHLL</sequence>
<comment type="subunit">
    <text evidence="17">Homodimer; disulfide-linked. Interacts with PPP1R16B. Interacts with TSPAN8; this interaction recruits the endothelin converting enzyme ECE1 to tetraspanin-enriched microdomains and positively modulates its enzymatic activity.</text>
</comment>
<dbReference type="InterPro" id="IPR024079">
    <property type="entry name" value="MetalloPept_cat_dom_sf"/>
</dbReference>
<evidence type="ECO:0000259" key="19">
    <source>
        <dbReference type="Pfam" id="PF05649"/>
    </source>
</evidence>
<evidence type="ECO:0000256" key="9">
    <source>
        <dbReference type="ARBA" id="ARBA00022801"/>
    </source>
</evidence>
<keyword evidence="13" id="KW-0482">Metalloprotease</keyword>
<keyword evidence="16" id="KW-0325">Glycoprotein</keyword>
<dbReference type="GO" id="GO:0005886">
    <property type="term" value="C:plasma membrane"/>
    <property type="evidence" value="ECO:0007669"/>
    <property type="project" value="UniProtKB-SubCell"/>
</dbReference>
<dbReference type="PANTHER" id="PTHR11733">
    <property type="entry name" value="ZINC METALLOPROTEASE FAMILY M13 NEPRILYSIN-RELATED"/>
    <property type="match status" value="1"/>
</dbReference>
<dbReference type="Gene3D" id="3.40.390.10">
    <property type="entry name" value="Collagenase (Catalytic Domain)"/>
    <property type="match status" value="1"/>
</dbReference>
<evidence type="ECO:0000256" key="1">
    <source>
        <dbReference type="ARBA" id="ARBA00001947"/>
    </source>
</evidence>
<evidence type="ECO:0000313" key="20">
    <source>
        <dbReference type="EMBL" id="OWK12616.1"/>
    </source>
</evidence>
<dbReference type="Pfam" id="PF05649">
    <property type="entry name" value="Peptidase_M13_N"/>
    <property type="match status" value="1"/>
</dbReference>
<evidence type="ECO:0000256" key="18">
    <source>
        <dbReference type="SAM" id="Phobius"/>
    </source>
</evidence>
<evidence type="ECO:0000256" key="11">
    <source>
        <dbReference type="ARBA" id="ARBA00022968"/>
    </source>
</evidence>
<dbReference type="OrthoDB" id="6475849at2759"/>
<evidence type="ECO:0000256" key="15">
    <source>
        <dbReference type="ARBA" id="ARBA00023157"/>
    </source>
</evidence>
<evidence type="ECO:0000313" key="21">
    <source>
        <dbReference type="Proteomes" id="UP000242450"/>
    </source>
</evidence>
<keyword evidence="21" id="KW-1185">Reference proteome</keyword>
<comment type="caution">
    <text evidence="20">The sequence shown here is derived from an EMBL/GenBank/DDBJ whole genome shotgun (WGS) entry which is preliminary data.</text>
</comment>
<evidence type="ECO:0000256" key="12">
    <source>
        <dbReference type="ARBA" id="ARBA00022989"/>
    </source>
</evidence>
<evidence type="ECO:0000256" key="10">
    <source>
        <dbReference type="ARBA" id="ARBA00022833"/>
    </source>
</evidence>
<dbReference type="Proteomes" id="UP000242450">
    <property type="component" value="Chromosome 8"/>
</dbReference>
<protein>
    <recommendedName>
        <fullName evidence="5">Endothelin-converting enzyme 1</fullName>
    </recommendedName>
</protein>
<comment type="function">
    <text evidence="2">Converts big endothelin-1 to endothelin-1.</text>
</comment>
<comment type="similarity">
    <text evidence="4">Belongs to the peptidase M13 family.</text>
</comment>
<dbReference type="InterPro" id="IPR000718">
    <property type="entry name" value="Peptidase_M13"/>
</dbReference>
<evidence type="ECO:0000256" key="13">
    <source>
        <dbReference type="ARBA" id="ARBA00023049"/>
    </source>
</evidence>
<keyword evidence="7 18" id="KW-0812">Transmembrane</keyword>
<feature type="non-terminal residue" evidence="20">
    <location>
        <position position="175"/>
    </location>
</feature>
<keyword evidence="8" id="KW-0479">Metal-binding</keyword>
<evidence type="ECO:0000256" key="5">
    <source>
        <dbReference type="ARBA" id="ARBA00018448"/>
    </source>
</evidence>
<evidence type="ECO:0000256" key="3">
    <source>
        <dbReference type="ARBA" id="ARBA00004401"/>
    </source>
</evidence>
<feature type="transmembrane region" description="Helical" evidence="18">
    <location>
        <begin position="80"/>
        <end position="102"/>
    </location>
</feature>
<keyword evidence="11" id="KW-0735">Signal-anchor</keyword>
<dbReference type="InterPro" id="IPR008753">
    <property type="entry name" value="Peptidase_M13_N"/>
</dbReference>
<dbReference type="GO" id="GO:0016486">
    <property type="term" value="P:peptide hormone processing"/>
    <property type="evidence" value="ECO:0007669"/>
    <property type="project" value="TreeGrafter"/>
</dbReference>
<keyword evidence="15" id="KW-1015">Disulfide bond</keyword>
<dbReference type="GO" id="GO:0046872">
    <property type="term" value="F:metal ion binding"/>
    <property type="evidence" value="ECO:0007669"/>
    <property type="project" value="UniProtKB-KW"/>
</dbReference>
<keyword evidence="9" id="KW-0378">Hydrolase</keyword>
<evidence type="ECO:0000256" key="17">
    <source>
        <dbReference type="ARBA" id="ARBA00047067"/>
    </source>
</evidence>
<evidence type="ECO:0000256" key="4">
    <source>
        <dbReference type="ARBA" id="ARBA00007357"/>
    </source>
</evidence>
<dbReference type="SUPFAM" id="SSF55486">
    <property type="entry name" value="Metalloproteases ('zincins'), catalytic domain"/>
    <property type="match status" value="1"/>
</dbReference>
<evidence type="ECO:0000256" key="16">
    <source>
        <dbReference type="ARBA" id="ARBA00023180"/>
    </source>
</evidence>
<comment type="cofactor">
    <cofactor evidence="1">
        <name>Zn(2+)</name>
        <dbReference type="ChEBI" id="CHEBI:29105"/>
    </cofactor>
</comment>
<evidence type="ECO:0000256" key="14">
    <source>
        <dbReference type="ARBA" id="ARBA00023136"/>
    </source>
</evidence>